<protein>
    <recommendedName>
        <fullName evidence="11">Mitochondrial inner membrane i-AAA protease complex subunit MGR1</fullName>
    </recommendedName>
</protein>
<evidence type="ECO:0000256" key="7">
    <source>
        <dbReference type="ARBA" id="ARBA00023136"/>
    </source>
</evidence>
<dbReference type="AlphaFoldDB" id="A0A7H9AV23"/>
<feature type="region of interest" description="Disordered" evidence="8">
    <location>
        <begin position="449"/>
        <end position="472"/>
    </location>
</feature>
<organism evidence="9 10">
    <name type="scientific">Zygotorulaspora mrakii</name>
    <name type="common">Zygosaccharomyces mrakii</name>
    <dbReference type="NCBI Taxonomy" id="42260"/>
    <lineage>
        <taxon>Eukaryota</taxon>
        <taxon>Fungi</taxon>
        <taxon>Dikarya</taxon>
        <taxon>Ascomycota</taxon>
        <taxon>Saccharomycotina</taxon>
        <taxon>Saccharomycetes</taxon>
        <taxon>Saccharomycetales</taxon>
        <taxon>Saccharomycetaceae</taxon>
        <taxon>Zygotorulaspora</taxon>
    </lineage>
</organism>
<evidence type="ECO:0000256" key="8">
    <source>
        <dbReference type="SAM" id="MobiDB-lite"/>
    </source>
</evidence>
<proteinExistence type="inferred from homology"/>
<comment type="subcellular location">
    <subcellularLocation>
        <location evidence="1">Mitochondrion inner membrane</location>
        <topology evidence="1">Multi-pass membrane protein</topology>
    </subcellularLocation>
</comment>
<feature type="compositionally biased region" description="Basic and acidic residues" evidence="8">
    <location>
        <begin position="453"/>
        <end position="472"/>
    </location>
</feature>
<evidence type="ECO:0000313" key="9">
    <source>
        <dbReference type="EMBL" id="QLG70108.1"/>
    </source>
</evidence>
<dbReference type="InterPro" id="IPR013911">
    <property type="entry name" value="i-AAA_Mgr1"/>
</dbReference>
<keyword evidence="10" id="KW-1185">Reference proteome</keyword>
<keyword evidence="4" id="KW-0999">Mitochondrion inner membrane</keyword>
<dbReference type="KEGG" id="zmk:HG535_0A00470"/>
<comment type="similarity">
    <text evidence="2">Belongs to the MGR1 family.</text>
</comment>
<evidence type="ECO:0000256" key="4">
    <source>
        <dbReference type="ARBA" id="ARBA00022792"/>
    </source>
</evidence>
<dbReference type="RefSeq" id="XP_037141836.1">
    <property type="nucleotide sequence ID" value="XM_037285941.1"/>
</dbReference>
<dbReference type="OrthoDB" id="4087899at2759"/>
<keyword evidence="5" id="KW-1133">Transmembrane helix</keyword>
<evidence type="ECO:0000256" key="5">
    <source>
        <dbReference type="ARBA" id="ARBA00022989"/>
    </source>
</evidence>
<keyword evidence="6" id="KW-0496">Mitochondrion</keyword>
<sequence length="472" mass="53501">MISRLFAYTTVFRFHFQPKWAHEKWRNIEEGSQNIKLLELNKAFRTKIIRVMALYTPPGKPSSRPSAGESINDSRDDPKDDSKKFYVRPSLGLRIWGPLVPASDNKMGLWSLVGAQTIVGLFCMYRLRGLRGPTKSLRRDIADIPSLNRFSTTHGEILASPVPAAMGHVRVGNTASVVNGGKVLGTTFGGASSFFKSKAQGTGQGFFKSAGVIAFRKVLYLLTGTLLLSQSLLETCRLTILKYDPWVEEAKSVREKQFYNDIIQFYHEGIDPTKIRVKDAKSGDVMSTNIPEVRQSVALVRAQSEAQNPIIRWYGPLEYQPMSFTEYLDRLEYHLDMADFLQDKRNVKESTIQVMKKLTHTQGESEQIIKINEKNRRELLNITSNVDKGTMPLSSNVQQYPSRGIVMDVNQDSPEKVDLEETWNLYDPWMNLAFDTSLSIKFLPTLMTPNDIMDGKSKERNDSNDDKEPKAE</sequence>
<evidence type="ECO:0000256" key="6">
    <source>
        <dbReference type="ARBA" id="ARBA00023128"/>
    </source>
</evidence>
<keyword evidence="7" id="KW-0472">Membrane</keyword>
<dbReference type="Pfam" id="PF08602">
    <property type="entry name" value="Mgr1"/>
    <property type="match status" value="1"/>
</dbReference>
<feature type="region of interest" description="Disordered" evidence="8">
    <location>
        <begin position="56"/>
        <end position="82"/>
    </location>
</feature>
<keyword evidence="3" id="KW-0812">Transmembrane</keyword>
<evidence type="ECO:0000256" key="3">
    <source>
        <dbReference type="ARBA" id="ARBA00022692"/>
    </source>
</evidence>
<dbReference type="Proteomes" id="UP000509704">
    <property type="component" value="Chromosome 1"/>
</dbReference>
<feature type="compositionally biased region" description="Basic and acidic residues" evidence="8">
    <location>
        <begin position="72"/>
        <end position="82"/>
    </location>
</feature>
<dbReference type="GeneID" id="59233744"/>
<dbReference type="EMBL" id="CP058604">
    <property type="protein sequence ID" value="QLG70108.1"/>
    <property type="molecule type" value="Genomic_DNA"/>
</dbReference>
<reference evidence="9 10" key="1">
    <citation type="submission" date="2020-07" db="EMBL/GenBank/DDBJ databases">
        <title>The yeast mating-type switching endonuclease HO is a domesticated member of an unorthodox homing genetic element family.</title>
        <authorList>
            <person name="Coughlan A.Y."/>
            <person name="Lombardi L."/>
            <person name="Braun-Galleani S."/>
            <person name="Martos A.R."/>
            <person name="Galeote V."/>
            <person name="Bigey F."/>
            <person name="Dequin S."/>
            <person name="Byrne K.P."/>
            <person name="Wolfe K.H."/>
        </authorList>
    </citation>
    <scope>NUCLEOTIDE SEQUENCE [LARGE SCALE GENOMIC DNA]</scope>
    <source>
        <strain evidence="9 10">NRRL Y-6702</strain>
    </source>
</reference>
<gene>
    <name evidence="9" type="ORF">HG535_0A00470</name>
</gene>
<evidence type="ECO:0000256" key="1">
    <source>
        <dbReference type="ARBA" id="ARBA00004448"/>
    </source>
</evidence>
<evidence type="ECO:0000256" key="2">
    <source>
        <dbReference type="ARBA" id="ARBA00009782"/>
    </source>
</evidence>
<accession>A0A7H9AV23</accession>
<evidence type="ECO:0008006" key="11">
    <source>
        <dbReference type="Google" id="ProtNLM"/>
    </source>
</evidence>
<dbReference type="GO" id="GO:0005743">
    <property type="term" value="C:mitochondrial inner membrane"/>
    <property type="evidence" value="ECO:0007669"/>
    <property type="project" value="UniProtKB-SubCell"/>
</dbReference>
<evidence type="ECO:0000313" key="10">
    <source>
        <dbReference type="Proteomes" id="UP000509704"/>
    </source>
</evidence>
<name>A0A7H9AV23_ZYGMR</name>